<reference evidence="1" key="1">
    <citation type="journal article" date="2020" name="Stud. Mycol.">
        <title>101 Dothideomycetes genomes: a test case for predicting lifestyles and emergence of pathogens.</title>
        <authorList>
            <person name="Haridas S."/>
            <person name="Albert R."/>
            <person name="Binder M."/>
            <person name="Bloem J."/>
            <person name="Labutti K."/>
            <person name="Salamov A."/>
            <person name="Andreopoulos B."/>
            <person name="Baker S."/>
            <person name="Barry K."/>
            <person name="Bills G."/>
            <person name="Bluhm B."/>
            <person name="Cannon C."/>
            <person name="Castanera R."/>
            <person name="Culley D."/>
            <person name="Daum C."/>
            <person name="Ezra D."/>
            <person name="Gonzalez J."/>
            <person name="Henrissat B."/>
            <person name="Kuo A."/>
            <person name="Liang C."/>
            <person name="Lipzen A."/>
            <person name="Lutzoni F."/>
            <person name="Magnuson J."/>
            <person name="Mondo S."/>
            <person name="Nolan M."/>
            <person name="Ohm R."/>
            <person name="Pangilinan J."/>
            <person name="Park H.-J."/>
            <person name="Ramirez L."/>
            <person name="Alfaro M."/>
            <person name="Sun H."/>
            <person name="Tritt A."/>
            <person name="Yoshinaga Y."/>
            <person name="Zwiers L.-H."/>
            <person name="Turgeon B."/>
            <person name="Goodwin S."/>
            <person name="Spatafora J."/>
            <person name="Crous P."/>
            <person name="Grigoriev I."/>
        </authorList>
    </citation>
    <scope>NUCLEOTIDE SEQUENCE</scope>
    <source>
        <strain evidence="1">HMLAC05119</strain>
    </source>
</reference>
<dbReference type="AlphaFoldDB" id="A0A6A5QVP9"/>
<evidence type="ECO:0000313" key="1">
    <source>
        <dbReference type="EMBL" id="KAF1917937.1"/>
    </source>
</evidence>
<evidence type="ECO:0000313" key="2">
    <source>
        <dbReference type="Proteomes" id="UP000800096"/>
    </source>
</evidence>
<gene>
    <name evidence="1" type="ORF">BDU57DRAFT_182019</name>
</gene>
<accession>A0A6A5QVP9</accession>
<proteinExistence type="predicted"/>
<organism evidence="1 2">
    <name type="scientific">Ampelomyces quisqualis</name>
    <name type="common">Powdery mildew agent</name>
    <dbReference type="NCBI Taxonomy" id="50730"/>
    <lineage>
        <taxon>Eukaryota</taxon>
        <taxon>Fungi</taxon>
        <taxon>Dikarya</taxon>
        <taxon>Ascomycota</taxon>
        <taxon>Pezizomycotina</taxon>
        <taxon>Dothideomycetes</taxon>
        <taxon>Pleosporomycetidae</taxon>
        <taxon>Pleosporales</taxon>
        <taxon>Pleosporineae</taxon>
        <taxon>Phaeosphaeriaceae</taxon>
        <taxon>Ampelomyces</taxon>
    </lineage>
</organism>
<name>A0A6A5QVP9_AMPQU</name>
<dbReference type="Proteomes" id="UP000800096">
    <property type="component" value="Unassembled WGS sequence"/>
</dbReference>
<sequence length="179" mass="19260">MVSSAQTPLAAIEWSFAAQLNTANTAELAQTVLTPAPCASSPAVCLRRLSALTPIPACWRIDRRMRTSASLHDQARVWAGQDIVQQTYESLDSSASNAFLGSLSFTAHALRSFPSSRPCPCVTLHISSMVVCCCPNLRACASDKTILVCVTCSNPQDPLCVRNISNSQQECPLGEFSRL</sequence>
<dbReference type="EMBL" id="ML979134">
    <property type="protein sequence ID" value="KAF1917937.1"/>
    <property type="molecule type" value="Genomic_DNA"/>
</dbReference>
<protein>
    <submittedName>
        <fullName evidence="1">Uncharacterized protein</fullName>
    </submittedName>
</protein>
<keyword evidence="2" id="KW-1185">Reference proteome</keyword>